<proteinExistence type="predicted"/>
<dbReference type="EMBL" id="BMAT01000071">
    <property type="protein sequence ID" value="GFR59115.1"/>
    <property type="molecule type" value="Genomic_DNA"/>
</dbReference>
<feature type="compositionally biased region" description="Basic and acidic residues" evidence="1">
    <location>
        <begin position="348"/>
        <end position="359"/>
    </location>
</feature>
<accession>A0AAV4EEL0</accession>
<feature type="region of interest" description="Disordered" evidence="1">
    <location>
        <begin position="514"/>
        <end position="620"/>
    </location>
</feature>
<dbReference type="AlphaFoldDB" id="A0AAV4EEL0"/>
<organism evidence="2 3">
    <name type="scientific">Elysia marginata</name>
    <dbReference type="NCBI Taxonomy" id="1093978"/>
    <lineage>
        <taxon>Eukaryota</taxon>
        <taxon>Metazoa</taxon>
        <taxon>Spiralia</taxon>
        <taxon>Lophotrochozoa</taxon>
        <taxon>Mollusca</taxon>
        <taxon>Gastropoda</taxon>
        <taxon>Heterobranchia</taxon>
        <taxon>Euthyneura</taxon>
        <taxon>Panpulmonata</taxon>
        <taxon>Sacoglossa</taxon>
        <taxon>Placobranchoidea</taxon>
        <taxon>Plakobranchidae</taxon>
        <taxon>Elysia</taxon>
    </lineage>
</organism>
<feature type="region of interest" description="Disordered" evidence="1">
    <location>
        <begin position="264"/>
        <end position="388"/>
    </location>
</feature>
<dbReference type="Pfam" id="PF05186">
    <property type="entry name" value="Dpy-30"/>
    <property type="match status" value="1"/>
</dbReference>
<feature type="compositionally biased region" description="Basic and acidic residues" evidence="1">
    <location>
        <begin position="585"/>
        <end position="601"/>
    </location>
</feature>
<dbReference type="InterPro" id="IPR049630">
    <property type="entry name" value="DYDC-like_DD"/>
</dbReference>
<reference evidence="2 3" key="1">
    <citation type="journal article" date="2021" name="Elife">
        <title>Chloroplast acquisition without the gene transfer in kleptoplastic sea slugs, Plakobranchus ocellatus.</title>
        <authorList>
            <person name="Maeda T."/>
            <person name="Takahashi S."/>
            <person name="Yoshida T."/>
            <person name="Shimamura S."/>
            <person name="Takaki Y."/>
            <person name="Nagai Y."/>
            <person name="Toyoda A."/>
            <person name="Suzuki Y."/>
            <person name="Arimoto A."/>
            <person name="Ishii H."/>
            <person name="Satoh N."/>
            <person name="Nishiyama T."/>
            <person name="Hasebe M."/>
            <person name="Maruyama T."/>
            <person name="Minagawa J."/>
            <person name="Obokata J."/>
            <person name="Shigenobu S."/>
        </authorList>
    </citation>
    <scope>NUCLEOTIDE SEQUENCE [LARGE SCALE GENOMIC DNA]</scope>
</reference>
<evidence type="ECO:0000256" key="1">
    <source>
        <dbReference type="SAM" id="MobiDB-lite"/>
    </source>
</evidence>
<feature type="compositionally biased region" description="Acidic residues" evidence="1">
    <location>
        <begin position="360"/>
        <end position="384"/>
    </location>
</feature>
<dbReference type="InterPro" id="IPR007858">
    <property type="entry name" value="Dpy-30_motif"/>
</dbReference>
<dbReference type="CDD" id="cd22966">
    <property type="entry name" value="DD_DYDC-like"/>
    <property type="match status" value="1"/>
</dbReference>
<dbReference type="Gene3D" id="1.20.890.10">
    <property type="entry name" value="cAMP-dependent protein kinase regulatory subunit, dimerization-anchoring domain"/>
    <property type="match status" value="1"/>
</dbReference>
<evidence type="ECO:0000313" key="3">
    <source>
        <dbReference type="Proteomes" id="UP000762676"/>
    </source>
</evidence>
<feature type="compositionally biased region" description="Basic residues" evidence="1">
    <location>
        <begin position="269"/>
        <end position="281"/>
    </location>
</feature>
<name>A0AAV4EEL0_9GAST</name>
<feature type="compositionally biased region" description="Polar residues" evidence="1">
    <location>
        <begin position="44"/>
        <end position="57"/>
    </location>
</feature>
<feature type="compositionally biased region" description="Basic and acidic residues" evidence="1">
    <location>
        <begin position="518"/>
        <end position="535"/>
    </location>
</feature>
<comment type="caution">
    <text evidence="2">The sequence shown here is derived from an EMBL/GenBank/DDBJ whole genome shotgun (WGS) entry which is preliminary data.</text>
</comment>
<feature type="compositionally biased region" description="Basic and acidic residues" evidence="1">
    <location>
        <begin position="543"/>
        <end position="564"/>
    </location>
</feature>
<evidence type="ECO:0000313" key="2">
    <source>
        <dbReference type="EMBL" id="GFR59115.1"/>
    </source>
</evidence>
<feature type="compositionally biased region" description="Acidic residues" evidence="1">
    <location>
        <begin position="314"/>
        <end position="334"/>
    </location>
</feature>
<gene>
    <name evidence="2" type="ORF">ElyMa_000048200</name>
</gene>
<feature type="compositionally biased region" description="Basic and acidic residues" evidence="1">
    <location>
        <begin position="299"/>
        <end position="313"/>
    </location>
</feature>
<feature type="region of interest" description="Disordered" evidence="1">
    <location>
        <begin position="44"/>
        <end position="64"/>
    </location>
</feature>
<feature type="region of interest" description="Disordered" evidence="1">
    <location>
        <begin position="239"/>
        <end position="258"/>
    </location>
</feature>
<sequence>MATFPLTTDTTDHLLPPMISPLKSPDRLSNEIRDDPVEQSFSATLLSATRPTGNSKGSRAKGGYISRRHAANPSKQYLTSTLGNVLASCMAELCLQLPEDPIEFMAHWLYRYADFVLYTQEKTNFLRRATGLAEAFSKEHKLRRERMHNAAKQYTQLKQDLLELSPSQFKIHFPGSRKYKRGKSVDTQSDDLFDYMMSSYSSSLVSRQEALFNAFGTYWQRRSKLNSKYSYTRRRSIGAFSPAYPPAEQSGDLLGDEVSSIKGTSRDIRTRRHSSLNKAKKRDSDLDSFGKGLRRTRNIYRDDGEGGEERGEGEWEGEECEIYEEWGEDEEQGQEVEKREEYIEERDGEINEREYKKEENEDEEEEEEEEEEEDEKEGEVLYDEDGNRVKKKETQYVGEYRMNRAKQDKKGFHVLAKDSLTAPKKWASRDSAHNATWQYLYPPGQIVCLHPLLGKLTATRPSAHPRVIESWFKEESPCQSLYNHELYVCLPEQMLYVTPEHVYTEQELELARELNNQSEREIERESERSLERESTELGSAGELNKHSEGERRRESEQSLKRESTGELANEVFGFNTENYEEPVEEENHRKSGSVRESKQDQEDNENSAVLDAEIPQEGDDYDFIQDEDDARWKICKEEEVCEGWRLCEGFSQEDKNTEDDEAEKK</sequence>
<dbReference type="Proteomes" id="UP000762676">
    <property type="component" value="Unassembled WGS sequence"/>
</dbReference>
<keyword evidence="3" id="KW-1185">Reference proteome</keyword>
<protein>
    <submittedName>
        <fullName evidence="2">Uncharacterized protein</fullName>
    </submittedName>
</protein>